<dbReference type="Gene3D" id="1.10.287.1490">
    <property type="match status" value="1"/>
</dbReference>
<proteinExistence type="predicted"/>
<evidence type="ECO:0000313" key="2">
    <source>
        <dbReference type="EMBL" id="KAK7201181.1"/>
    </source>
</evidence>
<name>A0AAW0F5T8_9TRYP</name>
<evidence type="ECO:0000313" key="3">
    <source>
        <dbReference type="Proteomes" id="UP001430356"/>
    </source>
</evidence>
<feature type="coiled-coil region" evidence="1">
    <location>
        <begin position="109"/>
        <end position="330"/>
    </location>
</feature>
<accession>A0AAW0F5T8</accession>
<dbReference type="AlphaFoldDB" id="A0AAW0F5T8"/>
<dbReference type="Proteomes" id="UP001430356">
    <property type="component" value="Unassembled WGS sequence"/>
</dbReference>
<gene>
    <name evidence="2" type="ORF">NESM_000179500</name>
</gene>
<reference evidence="2 3" key="1">
    <citation type="journal article" date="2021" name="MBio">
        <title>A New Model Trypanosomatid, Novymonas esmeraldas: Genomic Perception of Its 'Candidatus Pandoraea novymonadis' Endosymbiont.</title>
        <authorList>
            <person name="Zakharova A."/>
            <person name="Saura A."/>
            <person name="Butenko A."/>
            <person name="Podesvova L."/>
            <person name="Warmusova S."/>
            <person name="Kostygov A.Y."/>
            <person name="Nenarokova A."/>
            <person name="Lukes J."/>
            <person name="Opperdoes F.R."/>
            <person name="Yurchenko V."/>
        </authorList>
    </citation>
    <scope>NUCLEOTIDE SEQUENCE [LARGE SCALE GENOMIC DNA]</scope>
    <source>
        <strain evidence="2 3">E262AT.01</strain>
    </source>
</reference>
<keyword evidence="1" id="KW-0175">Coiled coil</keyword>
<comment type="caution">
    <text evidence="2">The sequence shown here is derived from an EMBL/GenBank/DDBJ whole genome shotgun (WGS) entry which is preliminary data.</text>
</comment>
<organism evidence="2 3">
    <name type="scientific">Novymonas esmeraldas</name>
    <dbReference type="NCBI Taxonomy" id="1808958"/>
    <lineage>
        <taxon>Eukaryota</taxon>
        <taxon>Discoba</taxon>
        <taxon>Euglenozoa</taxon>
        <taxon>Kinetoplastea</taxon>
        <taxon>Metakinetoplastina</taxon>
        <taxon>Trypanosomatida</taxon>
        <taxon>Trypanosomatidae</taxon>
        <taxon>Novymonas</taxon>
    </lineage>
</organism>
<keyword evidence="3" id="KW-1185">Reference proteome</keyword>
<protein>
    <submittedName>
        <fullName evidence="2">Uncharacterized protein</fullName>
    </submittedName>
</protein>
<evidence type="ECO:0000256" key="1">
    <source>
        <dbReference type="SAM" id="Coils"/>
    </source>
</evidence>
<dbReference type="EMBL" id="JAECZO010000012">
    <property type="protein sequence ID" value="KAK7201181.1"/>
    <property type="molecule type" value="Genomic_DNA"/>
</dbReference>
<sequence>MTSTSGPASPEEAALASLSCFSSEQLHMAEAALQAALMDKVRAIAAEHGEAFIQNLLQREIARTKKMEAQLTTVKKRLGAQERVLHDTQAEVRAVKVHEEKSKFICHNLQDVTKKREQLTEKMEAEMAAYRNDTQARVSQNVQNLVAECEKRRERVEAAEAEAAELEKELEEKKADFESSFADLQDGLTGRTAQYQELIGAYQEATREVEVLEARLMLLRRERNSVEMARAALQQQLELYEKQVDSFAKAVMKPADIEVFAQQQRDQSQARIAALETEKAAVHQQRLQMDKELVELRAKLAALRREVPQLEKAKVAAEKRCRQAQQARQEKK</sequence>